<evidence type="ECO:0000313" key="3">
    <source>
        <dbReference type="Proteomes" id="UP000663828"/>
    </source>
</evidence>
<reference evidence="2" key="1">
    <citation type="submission" date="2021-02" db="EMBL/GenBank/DDBJ databases">
        <authorList>
            <person name="Nowell W R."/>
        </authorList>
    </citation>
    <scope>NUCLEOTIDE SEQUENCE</scope>
</reference>
<organism evidence="2 3">
    <name type="scientific">Adineta ricciae</name>
    <name type="common">Rotifer</name>
    <dbReference type="NCBI Taxonomy" id="249248"/>
    <lineage>
        <taxon>Eukaryota</taxon>
        <taxon>Metazoa</taxon>
        <taxon>Spiralia</taxon>
        <taxon>Gnathifera</taxon>
        <taxon>Rotifera</taxon>
        <taxon>Eurotatoria</taxon>
        <taxon>Bdelloidea</taxon>
        <taxon>Adinetida</taxon>
        <taxon>Adinetidae</taxon>
        <taxon>Adineta</taxon>
    </lineage>
</organism>
<dbReference type="Proteomes" id="UP000663852">
    <property type="component" value="Unassembled WGS sequence"/>
</dbReference>
<proteinExistence type="predicted"/>
<dbReference type="Proteomes" id="UP000663828">
    <property type="component" value="Unassembled WGS sequence"/>
</dbReference>
<evidence type="ECO:0000313" key="1">
    <source>
        <dbReference type="EMBL" id="CAF1537161.1"/>
    </source>
</evidence>
<dbReference type="PANTHER" id="PTHR46060:SF1">
    <property type="entry name" value="MARINER MOS1 TRANSPOSASE-LIKE PROTEIN"/>
    <property type="match status" value="1"/>
</dbReference>
<name>A0A816H5T8_ADIRI</name>
<protein>
    <recommendedName>
        <fullName evidence="4">Transposase</fullName>
    </recommendedName>
</protein>
<evidence type="ECO:0000313" key="2">
    <source>
        <dbReference type="EMBL" id="CAF1683018.1"/>
    </source>
</evidence>
<comment type="caution">
    <text evidence="2">The sequence shown here is derived from an EMBL/GenBank/DDBJ whole genome shotgun (WGS) entry which is preliminary data.</text>
</comment>
<gene>
    <name evidence="1" type="ORF">EDS130_LOCUS45039</name>
    <name evidence="2" type="ORF">XAT740_LOCUS61074</name>
</gene>
<dbReference type="PANTHER" id="PTHR46060">
    <property type="entry name" value="MARINER MOS1 TRANSPOSASE-LIKE PROTEIN"/>
    <property type="match status" value="1"/>
</dbReference>
<dbReference type="GO" id="GO:0003676">
    <property type="term" value="F:nucleic acid binding"/>
    <property type="evidence" value="ECO:0007669"/>
    <property type="project" value="InterPro"/>
</dbReference>
<dbReference type="Gene3D" id="3.30.420.10">
    <property type="entry name" value="Ribonuclease H-like superfamily/Ribonuclease H"/>
    <property type="match status" value="1"/>
</dbReference>
<dbReference type="EMBL" id="CAJNOJ010000984">
    <property type="protein sequence ID" value="CAF1537161.1"/>
    <property type="molecule type" value="Genomic_DNA"/>
</dbReference>
<dbReference type="EMBL" id="CAJNOR010015700">
    <property type="protein sequence ID" value="CAF1683018.1"/>
    <property type="molecule type" value="Genomic_DNA"/>
</dbReference>
<dbReference type="InterPro" id="IPR052709">
    <property type="entry name" value="Transposase-MT_Hybrid"/>
</dbReference>
<evidence type="ECO:0008006" key="4">
    <source>
        <dbReference type="Google" id="ProtNLM"/>
    </source>
</evidence>
<accession>A0A816H5T8</accession>
<keyword evidence="3" id="KW-1185">Reference proteome</keyword>
<dbReference type="InterPro" id="IPR036397">
    <property type="entry name" value="RNaseH_sf"/>
</dbReference>
<dbReference type="AlphaFoldDB" id="A0A816H5T8"/>
<sequence length="271" mass="31443">MDKEYFRFYIKVRTALNIEPIVIHNELSTVFGDKAPPLRTVQRWSKWFRDGREDVEDEERPGRPMTETTTENIRQIQDLINEDPYVTVNELEEETGISHGTIQRIISDHLQLKKITACYVPKHLTNFQKAERVRICQENLFKFEQDVWRLCDVVTGDESWFFHKQIGRKSSNAAWVARGDPPPTVSTGPLLIHLVKPRQTIDHDYYIDNCLRPVIDEVKTQRPVLGVQSIKLLHDNGKPHIHKDVINYLQSEGVAIMPHPPNSPDLSPCDF</sequence>
<dbReference type="OrthoDB" id="10017160at2759"/>